<gene>
    <name evidence="4" type="ORF">ES288_A04G050300v1</name>
</gene>
<proteinExistence type="predicted"/>
<dbReference type="PANTHER" id="PTHR33710:SF64">
    <property type="entry name" value="ENDONUCLEASE_EXONUCLEASE_PHOSPHATASE DOMAIN-CONTAINING PROTEIN"/>
    <property type="match status" value="1"/>
</dbReference>
<dbReference type="SUPFAM" id="SSF54928">
    <property type="entry name" value="RNA-binding domain, RBD"/>
    <property type="match status" value="1"/>
</dbReference>
<dbReference type="Gene3D" id="3.60.10.10">
    <property type="entry name" value="Endonuclease/exonuclease/phosphatase"/>
    <property type="match status" value="1"/>
</dbReference>
<evidence type="ECO:0000313" key="4">
    <source>
        <dbReference type="EMBL" id="TYH21518.1"/>
    </source>
</evidence>
<dbReference type="PANTHER" id="PTHR33710">
    <property type="entry name" value="BNAC02G09200D PROTEIN"/>
    <property type="match status" value="1"/>
</dbReference>
<dbReference type="Proteomes" id="UP000323506">
    <property type="component" value="Chromosome A04"/>
</dbReference>
<evidence type="ECO:0000259" key="3">
    <source>
        <dbReference type="PROSITE" id="PS50102"/>
    </source>
</evidence>
<dbReference type="Pfam" id="PF03372">
    <property type="entry name" value="Exo_endo_phos"/>
    <property type="match status" value="1"/>
</dbReference>
<dbReference type="SUPFAM" id="SSF56219">
    <property type="entry name" value="DNase I-like"/>
    <property type="match status" value="1"/>
</dbReference>
<reference evidence="4 5" key="1">
    <citation type="submission" date="2019-06" db="EMBL/GenBank/DDBJ databases">
        <title>WGS assembly of Gossypium darwinii.</title>
        <authorList>
            <person name="Chen Z.J."/>
            <person name="Sreedasyam A."/>
            <person name="Ando A."/>
            <person name="Song Q."/>
            <person name="De L."/>
            <person name="Hulse-Kemp A."/>
            <person name="Ding M."/>
            <person name="Ye W."/>
            <person name="Kirkbride R."/>
            <person name="Jenkins J."/>
            <person name="Plott C."/>
            <person name="Lovell J."/>
            <person name="Lin Y.-M."/>
            <person name="Vaughn R."/>
            <person name="Liu B."/>
            <person name="Li W."/>
            <person name="Simpson S."/>
            <person name="Scheffler B."/>
            <person name="Saski C."/>
            <person name="Grover C."/>
            <person name="Hu G."/>
            <person name="Conover J."/>
            <person name="Carlson J."/>
            <person name="Shu S."/>
            <person name="Boston L."/>
            <person name="Williams M."/>
            <person name="Peterson D."/>
            <person name="Mcgee K."/>
            <person name="Jones D."/>
            <person name="Wendel J."/>
            <person name="Stelly D."/>
            <person name="Grimwood J."/>
            <person name="Schmutz J."/>
        </authorList>
    </citation>
    <scope>NUCLEOTIDE SEQUENCE [LARGE SCALE GENOMIC DNA]</scope>
    <source>
        <strain evidence="4">1808015.09</strain>
    </source>
</reference>
<dbReference type="InterPro" id="IPR000504">
    <property type="entry name" value="RRM_dom"/>
</dbReference>
<name>A0A5D2GUY1_GOSDA</name>
<keyword evidence="5" id="KW-1185">Reference proteome</keyword>
<dbReference type="EMBL" id="CM017691">
    <property type="protein sequence ID" value="TYH21518.1"/>
    <property type="molecule type" value="Genomic_DNA"/>
</dbReference>
<dbReference type="InterPro" id="IPR035979">
    <property type="entry name" value="RBD_domain_sf"/>
</dbReference>
<dbReference type="CDD" id="cd00590">
    <property type="entry name" value="RRM_SF"/>
    <property type="match status" value="1"/>
</dbReference>
<dbReference type="PROSITE" id="PS50102">
    <property type="entry name" value="RRM"/>
    <property type="match status" value="1"/>
</dbReference>
<accession>A0A5D2GUY1</accession>
<dbReference type="InterPro" id="IPR005135">
    <property type="entry name" value="Endo/exonuclease/phosphatase"/>
</dbReference>
<sequence length="785" mass="90543">MVFVDNIPDSMHWKGLCALFSYHGNVLDAFIPVKRNKDGKRFGFVRFAKIEDAQRTIVRLDGFVLLGKKIWVKMARFSSNRTMKDWGTLEGKELNNPKIVVGHIENEQLWKLQRCLIGDTTTFCNLNSLSERNTCMGLGELNIKRIQGRYFLIEVPNEKLMEILRQKEWAYLKEFFINVEPWTEKFQVSKRAVWIEIAGIPLHSWNYQTTKRVVDLWGEIIAMGKNFTMTNTFEKIDILISTKQVNRIDEIHIIERDLVENYNENHKKVEDLRLREDEAPSKKESVNKSEKEVSLEGSRRYEIEGIVATGPENKRMDSGVQALPDEGLLEDPNPQCNVSNIEDPNPQCNVSNILVVRETNATLPVNVISDLNNMVLGLDMEQINGLENQCEDVFGTRLGPNERQRTNFQGPMISTLGIDEEVVQIRLSKRKKKALNKKIRYMREIQDSTLTSKKNNRRVLLREAKKTWEAGRRLGLSVQGDEEIIIEEIMKMDGKGLGSASKIEAVSRVVRMNGADVCLIQETKMDSMSVELVRKIWGDDCFDFKYVAAVERSEGLLMIWDKGSFLAEVDLCERRIIAVAGKWVAEEKAVTLVNVYAPNSLAEQKMLWEEIYGLRNQFCKAWIIGGDFNAMRNRSECINCSSTEKGSKEFDEFIKRCNLVDLPLIGKKFTWFGPNKVWVVQLKDLQQKGLNKSVSDHIPVMLVNEFVDWGPRPFKFVNAWFKKGGMYENVEDGNILGRRIIESEARIKEFDDISEKRKLSDLEIEELKQLNIEVWQAIKFKESIW</sequence>
<dbReference type="InterPro" id="IPR012677">
    <property type="entry name" value="Nucleotide-bd_a/b_plait_sf"/>
</dbReference>
<feature type="domain" description="RRM" evidence="3">
    <location>
        <begin position="1"/>
        <end position="77"/>
    </location>
</feature>
<dbReference type="Pfam" id="PF00076">
    <property type="entry name" value="RRM_1"/>
    <property type="match status" value="1"/>
</dbReference>
<evidence type="ECO:0000313" key="5">
    <source>
        <dbReference type="Proteomes" id="UP000323506"/>
    </source>
</evidence>
<dbReference type="SMART" id="SM00360">
    <property type="entry name" value="RRM"/>
    <property type="match status" value="1"/>
</dbReference>
<feature type="region of interest" description="Disordered" evidence="2">
    <location>
        <begin position="274"/>
        <end position="293"/>
    </location>
</feature>
<evidence type="ECO:0000256" key="2">
    <source>
        <dbReference type="SAM" id="MobiDB-lite"/>
    </source>
</evidence>
<keyword evidence="1" id="KW-0694">RNA-binding</keyword>
<protein>
    <recommendedName>
        <fullName evidence="3">RRM domain-containing protein</fullName>
    </recommendedName>
</protein>
<dbReference type="Gene3D" id="3.30.70.330">
    <property type="match status" value="1"/>
</dbReference>
<evidence type="ECO:0000256" key="1">
    <source>
        <dbReference type="PROSITE-ProRule" id="PRU00176"/>
    </source>
</evidence>
<dbReference type="AlphaFoldDB" id="A0A5D2GUY1"/>
<dbReference type="GO" id="GO:0003723">
    <property type="term" value="F:RNA binding"/>
    <property type="evidence" value="ECO:0007669"/>
    <property type="project" value="UniProtKB-UniRule"/>
</dbReference>
<dbReference type="InterPro" id="IPR036691">
    <property type="entry name" value="Endo/exonu/phosph_ase_sf"/>
</dbReference>
<organism evidence="4 5">
    <name type="scientific">Gossypium darwinii</name>
    <name type="common">Darwin's cotton</name>
    <name type="synonym">Gossypium barbadense var. darwinii</name>
    <dbReference type="NCBI Taxonomy" id="34276"/>
    <lineage>
        <taxon>Eukaryota</taxon>
        <taxon>Viridiplantae</taxon>
        <taxon>Streptophyta</taxon>
        <taxon>Embryophyta</taxon>
        <taxon>Tracheophyta</taxon>
        <taxon>Spermatophyta</taxon>
        <taxon>Magnoliopsida</taxon>
        <taxon>eudicotyledons</taxon>
        <taxon>Gunneridae</taxon>
        <taxon>Pentapetalae</taxon>
        <taxon>rosids</taxon>
        <taxon>malvids</taxon>
        <taxon>Malvales</taxon>
        <taxon>Malvaceae</taxon>
        <taxon>Malvoideae</taxon>
        <taxon>Gossypium</taxon>
    </lineage>
</organism>